<keyword evidence="4" id="KW-1185">Reference proteome</keyword>
<dbReference type="GO" id="GO:0045332">
    <property type="term" value="P:phospholipid translocation"/>
    <property type="evidence" value="ECO:0007669"/>
    <property type="project" value="TreeGrafter"/>
</dbReference>
<feature type="region of interest" description="Disordered" evidence="1">
    <location>
        <begin position="1"/>
        <end position="45"/>
    </location>
</feature>
<keyword evidence="2" id="KW-0472">Membrane</keyword>
<comment type="caution">
    <text evidence="3">The sequence shown here is derived from an EMBL/GenBank/DDBJ whole genome shotgun (WGS) entry which is preliminary data.</text>
</comment>
<evidence type="ECO:0000256" key="2">
    <source>
        <dbReference type="SAM" id="Phobius"/>
    </source>
</evidence>
<keyword evidence="2" id="KW-1133">Transmembrane helix</keyword>
<dbReference type="AlphaFoldDB" id="A0A8T1RV63"/>
<reference evidence="3 4" key="1">
    <citation type="journal article" date="2020" name="G3 (Bethesda)">
        <title>Draft Genome of the Common Snapping Turtle, Chelydra serpentina, a Model for Phenotypic Plasticity in Reptiles.</title>
        <authorList>
            <person name="Das D."/>
            <person name="Singh S.K."/>
            <person name="Bierstedt J."/>
            <person name="Erickson A."/>
            <person name="Galli G.L.J."/>
            <person name="Crossley D.A. 2nd"/>
            <person name="Rhen T."/>
        </authorList>
    </citation>
    <scope>NUCLEOTIDE SEQUENCE [LARGE SCALE GENOMIC DNA]</scope>
    <source>
        <strain evidence="3">KW</strain>
    </source>
</reference>
<dbReference type="GO" id="GO:0140326">
    <property type="term" value="F:ATPase-coupled intramembrane lipid transporter activity"/>
    <property type="evidence" value="ECO:0007669"/>
    <property type="project" value="TreeGrafter"/>
</dbReference>
<dbReference type="SUPFAM" id="SSF81665">
    <property type="entry name" value="Calcium ATPase, transmembrane domain M"/>
    <property type="match status" value="1"/>
</dbReference>
<evidence type="ECO:0000256" key="1">
    <source>
        <dbReference type="SAM" id="MobiDB-lite"/>
    </source>
</evidence>
<sequence length="200" mass="22393">MKLSAQSESQPRCPGCPKSGGWGLGRGRRDRSWAPASSAGLRSSGLPALSPGEVICEPPNNKLDKFSGTLYWKENKYPLSNQNMLLRGCMLRNTEWCFGLVVFAGPDTKLMQNSGRTKFKRTSIDRLMNTLVLWIFGFLVCMGVILAIGNAIWEHEVGARFQLYLPWDEAVDSAFFSGFLSFWSYIIILNTVVPISLYVR</sequence>
<accession>A0A8T1RV63</accession>
<organism evidence="3 4">
    <name type="scientific">Chelydra serpentina</name>
    <name type="common">Snapping turtle</name>
    <name type="synonym">Testudo serpentina</name>
    <dbReference type="NCBI Taxonomy" id="8475"/>
    <lineage>
        <taxon>Eukaryota</taxon>
        <taxon>Metazoa</taxon>
        <taxon>Chordata</taxon>
        <taxon>Craniata</taxon>
        <taxon>Vertebrata</taxon>
        <taxon>Euteleostomi</taxon>
        <taxon>Archelosauria</taxon>
        <taxon>Testudinata</taxon>
        <taxon>Testudines</taxon>
        <taxon>Cryptodira</taxon>
        <taxon>Durocryptodira</taxon>
        <taxon>Americhelydia</taxon>
        <taxon>Chelydroidea</taxon>
        <taxon>Chelydridae</taxon>
        <taxon>Chelydra</taxon>
    </lineage>
</organism>
<dbReference type="PANTHER" id="PTHR24092:SF46">
    <property type="entry name" value="PHOSPHOLIPID-TRANSPORTING ATPASE ID"/>
    <property type="match status" value="1"/>
</dbReference>
<dbReference type="GO" id="GO:0005802">
    <property type="term" value="C:trans-Golgi network"/>
    <property type="evidence" value="ECO:0007669"/>
    <property type="project" value="TreeGrafter"/>
</dbReference>
<protein>
    <submittedName>
        <fullName evidence="3">ATPase, class I, type 8B, member 2</fullName>
    </submittedName>
</protein>
<gene>
    <name evidence="3" type="ORF">G0U57_018796</name>
</gene>
<dbReference type="Proteomes" id="UP000765507">
    <property type="component" value="Unassembled WGS sequence"/>
</dbReference>
<dbReference type="PANTHER" id="PTHR24092">
    <property type="entry name" value="PROBABLE PHOSPHOLIPID-TRANSPORTING ATPASE"/>
    <property type="match status" value="1"/>
</dbReference>
<keyword evidence="2" id="KW-0812">Transmembrane</keyword>
<feature type="transmembrane region" description="Helical" evidence="2">
    <location>
        <begin position="173"/>
        <end position="199"/>
    </location>
</feature>
<dbReference type="GO" id="GO:0007030">
    <property type="term" value="P:Golgi organization"/>
    <property type="evidence" value="ECO:0007669"/>
    <property type="project" value="TreeGrafter"/>
</dbReference>
<name>A0A8T1RV63_CHESE</name>
<feature type="transmembrane region" description="Helical" evidence="2">
    <location>
        <begin position="131"/>
        <end position="153"/>
    </location>
</feature>
<dbReference type="OrthoDB" id="377733at2759"/>
<evidence type="ECO:0000313" key="3">
    <source>
        <dbReference type="EMBL" id="KAG6920477.1"/>
    </source>
</evidence>
<dbReference type="GO" id="GO:0005886">
    <property type="term" value="C:plasma membrane"/>
    <property type="evidence" value="ECO:0007669"/>
    <property type="project" value="TreeGrafter"/>
</dbReference>
<dbReference type="EMBL" id="JAHGAV010007021">
    <property type="protein sequence ID" value="KAG6920477.1"/>
    <property type="molecule type" value="Genomic_DNA"/>
</dbReference>
<evidence type="ECO:0000313" key="4">
    <source>
        <dbReference type="Proteomes" id="UP000765507"/>
    </source>
</evidence>
<feature type="compositionally biased region" description="Polar residues" evidence="1">
    <location>
        <begin position="1"/>
        <end position="10"/>
    </location>
</feature>
<dbReference type="InterPro" id="IPR023298">
    <property type="entry name" value="ATPase_P-typ_TM_dom_sf"/>
</dbReference>
<proteinExistence type="predicted"/>